<evidence type="ECO:0000313" key="2">
    <source>
        <dbReference type="EMBL" id="MET3656884.1"/>
    </source>
</evidence>
<evidence type="ECO:0000313" key="3">
    <source>
        <dbReference type="Proteomes" id="UP001549104"/>
    </source>
</evidence>
<evidence type="ECO:0008006" key="4">
    <source>
        <dbReference type="Google" id="ProtNLM"/>
    </source>
</evidence>
<proteinExistence type="predicted"/>
<keyword evidence="3" id="KW-1185">Reference proteome</keyword>
<dbReference type="EMBL" id="JBEPME010000002">
    <property type="protein sequence ID" value="MET3656884.1"/>
    <property type="molecule type" value="Genomic_DNA"/>
</dbReference>
<dbReference type="InterPro" id="IPR025616">
    <property type="entry name" value="YpjP"/>
</dbReference>
<accession>A0ABV2K9X8</accession>
<gene>
    <name evidence="2" type="ORF">ABIC55_001971</name>
</gene>
<name>A0ABV2K9X8_SPOPS</name>
<reference evidence="2 3" key="1">
    <citation type="submission" date="2024-06" db="EMBL/GenBank/DDBJ databases">
        <title>Sorghum-associated microbial communities from plants grown in Nebraska, USA.</title>
        <authorList>
            <person name="Schachtman D."/>
        </authorList>
    </citation>
    <scope>NUCLEOTIDE SEQUENCE [LARGE SCALE GENOMIC DNA]</scope>
    <source>
        <strain evidence="2 3">1288</strain>
    </source>
</reference>
<keyword evidence="1" id="KW-0732">Signal</keyword>
<dbReference type="Pfam" id="PF14005">
    <property type="entry name" value="YpjP"/>
    <property type="match status" value="1"/>
</dbReference>
<feature type="signal peptide" evidence="1">
    <location>
        <begin position="1"/>
        <end position="22"/>
    </location>
</feature>
<protein>
    <recommendedName>
        <fullName evidence="4">Cell division protein FtsK</fullName>
    </recommendedName>
</protein>
<evidence type="ECO:0000256" key="1">
    <source>
        <dbReference type="SAM" id="SignalP"/>
    </source>
</evidence>
<comment type="caution">
    <text evidence="2">The sequence shown here is derived from an EMBL/GenBank/DDBJ whole genome shotgun (WGS) entry which is preliminary data.</text>
</comment>
<dbReference type="RefSeq" id="WP_354312991.1">
    <property type="nucleotide sequence ID" value="NZ_JBEPME010000002.1"/>
</dbReference>
<sequence>MKKWLQKTLIVAVALLTFGAISPNHEIWTNLQDKNVSKHAVGPSQSNDYSIGLEDSLVDDSLEDNSDSIEDLFITSAKKLSYMKFGTKVGPVIADEFDSVIFPKIEEAIQSTLASSGDVHKRRLAISEKPAGDYSEKIFNVYDLEDRKDLIRFHVRTEKRPKDGYYYNFHYHIAADEFTAHYSIGDIYWAKDTPPKWLS</sequence>
<feature type="chain" id="PRO_5046043097" description="Cell division protein FtsK" evidence="1">
    <location>
        <begin position="23"/>
        <end position="199"/>
    </location>
</feature>
<dbReference type="Proteomes" id="UP001549104">
    <property type="component" value="Unassembled WGS sequence"/>
</dbReference>
<organism evidence="2 3">
    <name type="scientific">Sporosarcina psychrophila</name>
    <name type="common">Bacillus psychrophilus</name>
    <dbReference type="NCBI Taxonomy" id="1476"/>
    <lineage>
        <taxon>Bacteria</taxon>
        <taxon>Bacillati</taxon>
        <taxon>Bacillota</taxon>
        <taxon>Bacilli</taxon>
        <taxon>Bacillales</taxon>
        <taxon>Caryophanaceae</taxon>
        <taxon>Sporosarcina</taxon>
    </lineage>
</organism>